<protein>
    <submittedName>
        <fullName evidence="1">Uncharacterized protein</fullName>
    </submittedName>
</protein>
<organism evidence="1 2">
    <name type="scientific">Pistacia integerrima</name>
    <dbReference type="NCBI Taxonomy" id="434235"/>
    <lineage>
        <taxon>Eukaryota</taxon>
        <taxon>Viridiplantae</taxon>
        <taxon>Streptophyta</taxon>
        <taxon>Embryophyta</taxon>
        <taxon>Tracheophyta</taxon>
        <taxon>Spermatophyta</taxon>
        <taxon>Magnoliopsida</taxon>
        <taxon>eudicotyledons</taxon>
        <taxon>Gunneridae</taxon>
        <taxon>Pentapetalae</taxon>
        <taxon>rosids</taxon>
        <taxon>malvids</taxon>
        <taxon>Sapindales</taxon>
        <taxon>Anacardiaceae</taxon>
        <taxon>Pistacia</taxon>
    </lineage>
</organism>
<proteinExistence type="predicted"/>
<keyword evidence="2" id="KW-1185">Reference proteome</keyword>
<gene>
    <name evidence="1" type="ORF">Pint_28803</name>
</gene>
<dbReference type="Proteomes" id="UP001163603">
    <property type="component" value="Chromosome 15"/>
</dbReference>
<accession>A0ACC0X1U9</accession>
<dbReference type="EMBL" id="CM047750">
    <property type="protein sequence ID" value="KAJ0008347.1"/>
    <property type="molecule type" value="Genomic_DNA"/>
</dbReference>
<name>A0ACC0X1U9_9ROSI</name>
<comment type="caution">
    <text evidence="1">The sequence shown here is derived from an EMBL/GenBank/DDBJ whole genome shotgun (WGS) entry which is preliminary data.</text>
</comment>
<sequence>MVWGDVASETLQLNDHNSHYFSYCAAIGGSRLLLEIPLQQLPESGETAACSHTKESFGRVTDAFCTEVVLMIFQYEAQSNDKNQEKSAFSYMKRTLISFAPAMRQHQIAALDVLAIILHPKAQKLIQILVQSC</sequence>
<reference evidence="2" key="1">
    <citation type="journal article" date="2023" name="G3 (Bethesda)">
        <title>Genome assembly and association tests identify interacting loci associated with vigor, precocity, and sex in interspecific pistachio rootstocks.</title>
        <authorList>
            <person name="Palmer W."/>
            <person name="Jacygrad E."/>
            <person name="Sagayaradj S."/>
            <person name="Cavanaugh K."/>
            <person name="Han R."/>
            <person name="Bertier L."/>
            <person name="Beede B."/>
            <person name="Kafkas S."/>
            <person name="Golino D."/>
            <person name="Preece J."/>
            <person name="Michelmore R."/>
        </authorList>
    </citation>
    <scope>NUCLEOTIDE SEQUENCE [LARGE SCALE GENOMIC DNA]</scope>
</reference>
<evidence type="ECO:0000313" key="1">
    <source>
        <dbReference type="EMBL" id="KAJ0008347.1"/>
    </source>
</evidence>
<evidence type="ECO:0000313" key="2">
    <source>
        <dbReference type="Proteomes" id="UP001163603"/>
    </source>
</evidence>